<feature type="coiled-coil region" evidence="18">
    <location>
        <begin position="145"/>
        <end position="172"/>
    </location>
</feature>
<dbReference type="InterPro" id="IPR018378">
    <property type="entry name" value="C-type_lectin_CS"/>
</dbReference>
<evidence type="ECO:0000256" key="4">
    <source>
        <dbReference type="ARBA" id="ARBA00022692"/>
    </source>
</evidence>
<evidence type="ECO:0000256" key="7">
    <source>
        <dbReference type="ARBA" id="ARBA00022989"/>
    </source>
</evidence>
<keyword evidence="13" id="KW-0325">Glycoprotein</keyword>
<keyword evidence="4 17" id="KW-0812">Transmembrane</keyword>
<evidence type="ECO:0000256" key="14">
    <source>
        <dbReference type="ARBA" id="ARBA00023286"/>
    </source>
</evidence>
<dbReference type="InterPro" id="IPR006029">
    <property type="entry name" value="Neurotrans-gated_channel_TM"/>
</dbReference>
<reference evidence="22" key="2">
    <citation type="submission" date="2025-08" db="UniProtKB">
        <authorList>
            <consortium name="RefSeq"/>
        </authorList>
    </citation>
    <scope>IDENTIFICATION</scope>
    <source>
        <strain evidence="22">S238N-H82</strain>
        <tissue evidence="22">Testes</tissue>
    </source>
</reference>
<dbReference type="InterPro" id="IPR018000">
    <property type="entry name" value="Neurotransmitter_ion_chnl_CS"/>
</dbReference>
<dbReference type="CDD" id="cd18997">
    <property type="entry name" value="LGIC_ECD_nAChR"/>
    <property type="match status" value="1"/>
</dbReference>
<name>A0A9J7MY05_BRAFL</name>
<feature type="transmembrane region" description="Helical" evidence="17">
    <location>
        <begin position="565"/>
        <end position="590"/>
    </location>
</feature>
<dbReference type="PANTHER" id="PTHR22799:SF6">
    <property type="entry name" value="C-TYPE LECTIN DOMAIN FAMILY 4 MEMBER M-LIKE"/>
    <property type="match status" value="1"/>
</dbReference>
<dbReference type="GO" id="GO:0045211">
    <property type="term" value="C:postsynaptic membrane"/>
    <property type="evidence" value="ECO:0007669"/>
    <property type="project" value="InterPro"/>
</dbReference>
<evidence type="ECO:0000313" key="21">
    <source>
        <dbReference type="Proteomes" id="UP000001554"/>
    </source>
</evidence>
<evidence type="ECO:0000256" key="9">
    <source>
        <dbReference type="ARBA" id="ARBA00023065"/>
    </source>
</evidence>
<dbReference type="FunFam" id="2.70.170.10:FF:000016">
    <property type="entry name" value="Nicotinic acetylcholine receptor subunit"/>
    <property type="match status" value="1"/>
</dbReference>
<dbReference type="CDD" id="cd19051">
    <property type="entry name" value="LGIC_TM_cation"/>
    <property type="match status" value="1"/>
</dbReference>
<dbReference type="SUPFAM" id="SSF90112">
    <property type="entry name" value="Neurotransmitter-gated ion-channel transmembrane pore"/>
    <property type="match status" value="1"/>
</dbReference>
<feature type="transmembrane region" description="Helical" evidence="17">
    <location>
        <begin position="814"/>
        <end position="833"/>
    </location>
</feature>
<keyword evidence="3" id="KW-1003">Cell membrane</keyword>
<dbReference type="FunFam" id="1.20.58.390:FF:000009">
    <property type="entry name" value="Cholinergic receptor nicotinic alpha 9 subunit"/>
    <property type="match status" value="1"/>
</dbReference>
<dbReference type="InterPro" id="IPR051663">
    <property type="entry name" value="CLec_Tetranectin-domain"/>
</dbReference>
<feature type="transmembrane region" description="Helical" evidence="17">
    <location>
        <begin position="629"/>
        <end position="648"/>
    </location>
</feature>
<feature type="transmembrane region" description="Helical" evidence="17">
    <location>
        <begin position="74"/>
        <end position="96"/>
    </location>
</feature>
<keyword evidence="5" id="KW-0732">Signal</keyword>
<dbReference type="PROSITE" id="PS50041">
    <property type="entry name" value="C_TYPE_LECTIN_2"/>
    <property type="match status" value="1"/>
</dbReference>
<dbReference type="PRINTS" id="PR00252">
    <property type="entry name" value="NRIONCHANNEL"/>
</dbReference>
<dbReference type="SUPFAM" id="SSF56436">
    <property type="entry name" value="C-type lectin-like"/>
    <property type="match status" value="1"/>
</dbReference>
<accession>A0A9J7MY05</accession>
<sequence>MHSQPSVHQSDSRGPVHHGKNASKKFQEDHQASSHTYEEAEAVKRYATADRTYPGGAGRGRHALCSFILSHRNYIVAGIALILSLVAVGVAPLTFINKKEISRLSTTVDALKSNQDHMRQLSTIVEALKRDQDDMRQLPTTTDTLKCDQDDIDQLSTTVDALKRDQEDMRQLFTTVDTMKHALDTERNRTVALEKRLHEISKTIIPCTEGYAVWRGICYKLFNTKKTFGGAAAACREDGGTLAMPRDAETNAFLLFLYKSVGDKNCYWFGLHDRREEGSFEWMDGTALGDYNHWAPGEPNNNGGNEDCVHYCSYKSWEDKWNDEPCGRPYRFICQAVPVYYLLNLSLLLLWGANVTYAYRLMQNLLQNYSVAVRPSMNLSNPIQVKFGIALSQIIDMDERNQILTAYVWLRMRWNDCSLKWNPAEYDGLAELRIPSTHVWKPDIVLYNNADDQFTSRMETNVVLSHTGDIYWDSPAITKSSCEVDVSYFPFDYQNCRVTFGSWTYTIKQLEVVAESEEGDLQDYIPNVEWDVLGMPAFRNLVFYGCCPDPFPDVTYSLKLQRKSLFYIINLIVPCVLISLLAPFSFYLPANSGEKVSLGVTVLLALTVFQLLVAESMPPSENIPLIGKYYIVTMTLMSLSTAMTIFVMNVHHCGPDRRPVPRWIRRFFLDTIAPILVGEAGGRKGSVSPSGTSDTPVDITAEDTVQTVMEECELRNQKGHMSNGVVAPAMARNLPRLSFTGFDTCKSSFLSDDVLRSRNLATDPTNNAFNVLQHKSELSNIAKNVECVANYVQGRAQEWEIQGDWAKVAKVIDRIFMCIFIFVGAIISILILTKVI</sequence>
<dbReference type="PANTHER" id="PTHR22799">
    <property type="entry name" value="TETRANECTIN-RELATED"/>
    <property type="match status" value="1"/>
</dbReference>
<keyword evidence="15 17" id="KW-0407">Ion channel</keyword>
<evidence type="ECO:0000256" key="5">
    <source>
        <dbReference type="ARBA" id="ARBA00022729"/>
    </source>
</evidence>
<dbReference type="GO" id="GO:0030246">
    <property type="term" value="F:carbohydrate binding"/>
    <property type="evidence" value="ECO:0007669"/>
    <property type="project" value="UniProtKB-KW"/>
</dbReference>
<organism evidence="21 22">
    <name type="scientific">Branchiostoma floridae</name>
    <name type="common">Florida lancelet</name>
    <name type="synonym">Amphioxus</name>
    <dbReference type="NCBI Taxonomy" id="7739"/>
    <lineage>
        <taxon>Eukaryota</taxon>
        <taxon>Metazoa</taxon>
        <taxon>Chordata</taxon>
        <taxon>Cephalochordata</taxon>
        <taxon>Leptocardii</taxon>
        <taxon>Amphioxiformes</taxon>
        <taxon>Branchiostomatidae</taxon>
        <taxon>Branchiostoma</taxon>
    </lineage>
</organism>
<evidence type="ECO:0000256" key="15">
    <source>
        <dbReference type="ARBA" id="ARBA00023303"/>
    </source>
</evidence>
<dbReference type="PROSITE" id="PS00236">
    <property type="entry name" value="NEUROTR_ION_CHANNEL"/>
    <property type="match status" value="1"/>
</dbReference>
<keyword evidence="11" id="KW-1015">Disulfide bond</keyword>
<dbReference type="Gene3D" id="3.10.100.10">
    <property type="entry name" value="Mannose-Binding Protein A, subunit A"/>
    <property type="match status" value="1"/>
</dbReference>
<keyword evidence="7 17" id="KW-1133">Transmembrane helix</keyword>
<dbReference type="InterPro" id="IPR038050">
    <property type="entry name" value="Neuro_actylchol_rec"/>
</dbReference>
<dbReference type="Pfam" id="PF00059">
    <property type="entry name" value="Lectin_C"/>
    <property type="match status" value="1"/>
</dbReference>
<keyword evidence="6" id="KW-0430">Lectin</keyword>
<keyword evidence="12" id="KW-0675">Receptor</keyword>
<evidence type="ECO:0000259" key="20">
    <source>
        <dbReference type="PROSITE" id="PS50041"/>
    </source>
</evidence>
<keyword evidence="14" id="KW-1071">Ligand-gated ion channel</keyword>
<dbReference type="Pfam" id="PF02931">
    <property type="entry name" value="Neur_chan_LBD"/>
    <property type="match status" value="1"/>
</dbReference>
<keyword evidence="2 17" id="KW-0813">Transport</keyword>
<keyword evidence="9 17" id="KW-0406">Ion transport</keyword>
<dbReference type="InterPro" id="IPR002394">
    <property type="entry name" value="Nicotinic_acetylcholine_rcpt"/>
</dbReference>
<keyword evidence="8" id="KW-0770">Synapse</keyword>
<keyword evidence="10 17" id="KW-0472">Membrane</keyword>
<feature type="domain" description="C-type lectin" evidence="20">
    <location>
        <begin position="214"/>
        <end position="335"/>
    </location>
</feature>
<evidence type="ECO:0000256" key="18">
    <source>
        <dbReference type="SAM" id="Coils"/>
    </source>
</evidence>
<protein>
    <submittedName>
        <fullName evidence="22">Neuronal acetylcholine receptor subunit alpha-9-like</fullName>
    </submittedName>
</protein>
<proteinExistence type="inferred from homology"/>
<dbReference type="Gene3D" id="1.20.1480.30">
    <property type="entry name" value="Designed four-helix bundle protein"/>
    <property type="match status" value="1"/>
</dbReference>
<dbReference type="GeneID" id="118420182"/>
<reference evidence="21" key="1">
    <citation type="journal article" date="2020" name="Nat. Ecol. Evol.">
        <title>Deeply conserved synteny resolves early events in vertebrate evolution.</title>
        <authorList>
            <person name="Simakov O."/>
            <person name="Marletaz F."/>
            <person name="Yue J.X."/>
            <person name="O'Connell B."/>
            <person name="Jenkins J."/>
            <person name="Brandt A."/>
            <person name="Calef R."/>
            <person name="Tung C.H."/>
            <person name="Huang T.K."/>
            <person name="Schmutz J."/>
            <person name="Satoh N."/>
            <person name="Yu J.K."/>
            <person name="Putnam N.H."/>
            <person name="Green R.E."/>
            <person name="Rokhsar D.S."/>
        </authorList>
    </citation>
    <scope>NUCLEOTIDE SEQUENCE [LARGE SCALE GENOMIC DNA]</scope>
    <source>
        <strain evidence="21">S238N-H82</strain>
    </source>
</reference>
<evidence type="ECO:0000256" key="1">
    <source>
        <dbReference type="ARBA" id="ARBA00009237"/>
    </source>
</evidence>
<evidence type="ECO:0000256" key="6">
    <source>
        <dbReference type="ARBA" id="ARBA00022734"/>
    </source>
</evidence>
<dbReference type="Gene3D" id="1.20.58.390">
    <property type="entry name" value="Neurotransmitter-gated ion-channel transmembrane domain"/>
    <property type="match status" value="2"/>
</dbReference>
<keyword evidence="21" id="KW-1185">Reference proteome</keyword>
<evidence type="ECO:0000256" key="16">
    <source>
        <dbReference type="ARBA" id="ARBA00034099"/>
    </source>
</evidence>
<dbReference type="InterPro" id="IPR006201">
    <property type="entry name" value="Neur_channel"/>
</dbReference>
<dbReference type="Gene3D" id="2.70.170.10">
    <property type="entry name" value="Neurotransmitter-gated ion-channel ligand-binding domain"/>
    <property type="match status" value="1"/>
</dbReference>
<dbReference type="SMART" id="SM00034">
    <property type="entry name" value="CLECT"/>
    <property type="match status" value="1"/>
</dbReference>
<evidence type="ECO:0000256" key="10">
    <source>
        <dbReference type="ARBA" id="ARBA00023136"/>
    </source>
</evidence>
<evidence type="ECO:0000256" key="2">
    <source>
        <dbReference type="ARBA" id="ARBA00022448"/>
    </source>
</evidence>
<dbReference type="SUPFAM" id="SSF63712">
    <property type="entry name" value="Nicotinic receptor ligand binding domain-like"/>
    <property type="match status" value="1"/>
</dbReference>
<evidence type="ECO:0000313" key="22">
    <source>
        <dbReference type="RefSeq" id="XP_035682789.1"/>
    </source>
</evidence>
<dbReference type="InterPro" id="IPR016186">
    <property type="entry name" value="C-type_lectin-like/link_sf"/>
</dbReference>
<evidence type="ECO:0000256" key="3">
    <source>
        <dbReference type="ARBA" id="ARBA00022475"/>
    </source>
</evidence>
<evidence type="ECO:0000256" key="11">
    <source>
        <dbReference type="ARBA" id="ARBA00023157"/>
    </source>
</evidence>
<evidence type="ECO:0000256" key="17">
    <source>
        <dbReference type="RuleBase" id="RU000687"/>
    </source>
</evidence>
<dbReference type="InterPro" id="IPR036719">
    <property type="entry name" value="Neuro-gated_channel_TM_sf"/>
</dbReference>
<dbReference type="FunFam" id="3.10.100.10:FF:000103">
    <property type="entry name" value="Uncharacterized protein"/>
    <property type="match status" value="1"/>
</dbReference>
<dbReference type="Pfam" id="PF02932">
    <property type="entry name" value="Neur_chan_memb"/>
    <property type="match status" value="1"/>
</dbReference>
<comment type="caution">
    <text evidence="17">Lacks conserved residue(s) required for the propagation of feature annotation.</text>
</comment>
<dbReference type="PRINTS" id="PR00254">
    <property type="entry name" value="NICOTINICR"/>
</dbReference>
<dbReference type="CDD" id="cd00037">
    <property type="entry name" value="CLECT"/>
    <property type="match status" value="1"/>
</dbReference>
<feature type="transmembrane region" description="Helical" evidence="17">
    <location>
        <begin position="339"/>
        <end position="359"/>
    </location>
</feature>
<feature type="region of interest" description="Disordered" evidence="19">
    <location>
        <begin position="1"/>
        <end position="40"/>
    </location>
</feature>
<keyword evidence="18" id="KW-0175">Coiled coil</keyword>
<gene>
    <name evidence="22" type="primary">LOC118420182</name>
</gene>
<dbReference type="InterPro" id="IPR006202">
    <property type="entry name" value="Neur_chan_lig-bd"/>
</dbReference>
<evidence type="ECO:0000256" key="19">
    <source>
        <dbReference type="SAM" id="MobiDB-lite"/>
    </source>
</evidence>
<dbReference type="InterPro" id="IPR001304">
    <property type="entry name" value="C-type_lectin-like"/>
</dbReference>
<dbReference type="NCBIfam" id="TIGR00860">
    <property type="entry name" value="LIC"/>
    <property type="match status" value="1"/>
</dbReference>
<dbReference type="InterPro" id="IPR036734">
    <property type="entry name" value="Neur_chan_lig-bd_sf"/>
</dbReference>
<dbReference type="OrthoDB" id="5975154at2759"/>
<comment type="similarity">
    <text evidence="1">Belongs to the ligand-gated ion channel (TC 1.A.9) family. Acetylcholine receptor (TC 1.A.9.1) subfamily.</text>
</comment>
<dbReference type="KEGG" id="bfo:118420182"/>
<evidence type="ECO:0000256" key="12">
    <source>
        <dbReference type="ARBA" id="ARBA00023170"/>
    </source>
</evidence>
<dbReference type="RefSeq" id="XP_035682789.1">
    <property type="nucleotide sequence ID" value="XM_035826896.1"/>
</dbReference>
<dbReference type="GO" id="GO:0022848">
    <property type="term" value="F:acetylcholine-gated monoatomic cation-selective channel activity"/>
    <property type="evidence" value="ECO:0007669"/>
    <property type="project" value="InterPro"/>
</dbReference>
<dbReference type="PROSITE" id="PS00615">
    <property type="entry name" value="C_TYPE_LECTIN_1"/>
    <property type="match status" value="1"/>
</dbReference>
<dbReference type="GO" id="GO:0004888">
    <property type="term" value="F:transmembrane signaling receptor activity"/>
    <property type="evidence" value="ECO:0007669"/>
    <property type="project" value="InterPro"/>
</dbReference>
<comment type="subcellular location">
    <subcellularLocation>
        <location evidence="16">Synaptic cell membrane</location>
        <topology evidence="16">Multi-pass membrane protein</topology>
    </subcellularLocation>
</comment>
<evidence type="ECO:0000256" key="8">
    <source>
        <dbReference type="ARBA" id="ARBA00023018"/>
    </source>
</evidence>
<feature type="compositionally biased region" description="Basic and acidic residues" evidence="19">
    <location>
        <begin position="25"/>
        <end position="40"/>
    </location>
</feature>
<dbReference type="InterPro" id="IPR016187">
    <property type="entry name" value="CTDL_fold"/>
</dbReference>
<dbReference type="Proteomes" id="UP000001554">
    <property type="component" value="Chromosome 7"/>
</dbReference>
<evidence type="ECO:0000256" key="13">
    <source>
        <dbReference type="ARBA" id="ARBA00023180"/>
    </source>
</evidence>
<feature type="transmembrane region" description="Helical" evidence="17">
    <location>
        <begin position="596"/>
        <end position="617"/>
    </location>
</feature>
<dbReference type="AlphaFoldDB" id="A0A9J7MY05"/>